<protein>
    <submittedName>
        <fullName evidence="1">Uncharacterized protein</fullName>
    </submittedName>
</protein>
<accession>A0A1F7U6E2</accession>
<sequence length="193" mass="21469">MNSWRRWAVLLCFLTGIALSTSMFFRFVHNRTVPDQSVLETFESPSVHTETRTVRYPLTDAYVTYYPGETYGRRIAYVTSRCPRLKNCVGQEAVEHGNCFVWGPCSEDANSKCFNSRTCTGREPAGEAVCIAHELCPDATTPADLEAVKSVWFTRSPVTGTCYALTDSDLFVGIQSYVLECQTPHGSGRPSGQ</sequence>
<proteinExistence type="predicted"/>
<gene>
    <name evidence="1" type="ORF">A3C96_02025</name>
</gene>
<name>A0A1F7U6E2_9BACT</name>
<reference evidence="1 2" key="1">
    <citation type="journal article" date="2016" name="Nat. Commun.">
        <title>Thousands of microbial genomes shed light on interconnected biogeochemical processes in an aquifer system.</title>
        <authorList>
            <person name="Anantharaman K."/>
            <person name="Brown C.T."/>
            <person name="Hug L.A."/>
            <person name="Sharon I."/>
            <person name="Castelle C.J."/>
            <person name="Probst A.J."/>
            <person name="Thomas B.C."/>
            <person name="Singh A."/>
            <person name="Wilkins M.J."/>
            <person name="Karaoz U."/>
            <person name="Brodie E.L."/>
            <person name="Williams K.H."/>
            <person name="Hubbard S.S."/>
            <person name="Banfield J.F."/>
        </authorList>
    </citation>
    <scope>NUCLEOTIDE SEQUENCE [LARGE SCALE GENOMIC DNA]</scope>
</reference>
<comment type="caution">
    <text evidence="1">The sequence shown here is derived from an EMBL/GenBank/DDBJ whole genome shotgun (WGS) entry which is preliminary data.</text>
</comment>
<dbReference type="AlphaFoldDB" id="A0A1F7U6E2"/>
<dbReference type="EMBL" id="MGEA01000045">
    <property type="protein sequence ID" value="OGL73835.1"/>
    <property type="molecule type" value="Genomic_DNA"/>
</dbReference>
<dbReference type="Proteomes" id="UP000177088">
    <property type="component" value="Unassembled WGS sequence"/>
</dbReference>
<evidence type="ECO:0000313" key="1">
    <source>
        <dbReference type="EMBL" id="OGL73835.1"/>
    </source>
</evidence>
<organism evidence="1 2">
    <name type="scientific">Candidatus Uhrbacteria bacterium RIFCSPHIGHO2_02_FULL_60_10</name>
    <dbReference type="NCBI Taxonomy" id="1802392"/>
    <lineage>
        <taxon>Bacteria</taxon>
        <taxon>Candidatus Uhriibacteriota</taxon>
    </lineage>
</organism>
<evidence type="ECO:0000313" key="2">
    <source>
        <dbReference type="Proteomes" id="UP000177088"/>
    </source>
</evidence>